<keyword evidence="6 9" id="KW-0067">ATP-binding</keyword>
<keyword evidence="5" id="KW-0547">Nucleotide-binding</keyword>
<comment type="subcellular location">
    <subcellularLocation>
        <location evidence="1">Cell inner membrane</location>
        <topology evidence="1">Peripheral membrane protein</topology>
    </subcellularLocation>
</comment>
<dbReference type="EMBL" id="CP043499">
    <property type="protein sequence ID" value="QFY62826.1"/>
    <property type="molecule type" value="Genomic_DNA"/>
</dbReference>
<dbReference type="Proteomes" id="UP000326881">
    <property type="component" value="Plasmid unnamed"/>
</dbReference>
<dbReference type="InterPro" id="IPR003593">
    <property type="entry name" value="AAA+_ATPase"/>
</dbReference>
<evidence type="ECO:0000256" key="5">
    <source>
        <dbReference type="ARBA" id="ARBA00022741"/>
    </source>
</evidence>
<dbReference type="InterPro" id="IPR050388">
    <property type="entry name" value="ABC_Ni/Peptide_Import"/>
</dbReference>
<keyword evidence="7" id="KW-0472">Membrane</keyword>
<geneLocation type="plasmid" evidence="9 10">
    <name>unnamed</name>
</geneLocation>
<dbReference type="SMART" id="SM00382">
    <property type="entry name" value="AAA"/>
    <property type="match status" value="1"/>
</dbReference>
<dbReference type="AlphaFoldDB" id="A0A5Q0CAB3"/>
<evidence type="ECO:0000256" key="6">
    <source>
        <dbReference type="ARBA" id="ARBA00022840"/>
    </source>
</evidence>
<gene>
    <name evidence="9" type="ORF">FZ934_20955</name>
</gene>
<dbReference type="SUPFAM" id="SSF52540">
    <property type="entry name" value="P-loop containing nucleoside triphosphate hydrolases"/>
    <property type="match status" value="1"/>
</dbReference>
<reference evidence="9 10" key="1">
    <citation type="submission" date="2019-08" db="EMBL/GenBank/DDBJ databases">
        <title>Prosopis cineraria nodule microbiome.</title>
        <authorList>
            <person name="Ali R."/>
            <person name="Chaluvadi S.R."/>
            <person name="Wang X."/>
        </authorList>
    </citation>
    <scope>NUCLEOTIDE SEQUENCE [LARGE SCALE GENOMIC DNA]</scope>
    <source>
        <strain evidence="9 10">BG7</strain>
        <plasmid evidence="9 10">unnamed</plasmid>
    </source>
</reference>
<keyword evidence="3" id="KW-0813">Transport</keyword>
<dbReference type="PANTHER" id="PTHR43297:SF2">
    <property type="entry name" value="DIPEPTIDE TRANSPORT ATP-BINDING PROTEIN DPPD"/>
    <property type="match status" value="1"/>
</dbReference>
<proteinExistence type="inferred from homology"/>
<evidence type="ECO:0000259" key="8">
    <source>
        <dbReference type="PROSITE" id="PS50893"/>
    </source>
</evidence>
<dbReference type="PANTHER" id="PTHR43297">
    <property type="entry name" value="OLIGOPEPTIDE TRANSPORT ATP-BINDING PROTEIN APPD"/>
    <property type="match status" value="1"/>
</dbReference>
<evidence type="ECO:0000313" key="9">
    <source>
        <dbReference type="EMBL" id="QFY62826.1"/>
    </source>
</evidence>
<evidence type="ECO:0000256" key="7">
    <source>
        <dbReference type="ARBA" id="ARBA00023136"/>
    </source>
</evidence>
<dbReference type="GO" id="GO:0005886">
    <property type="term" value="C:plasma membrane"/>
    <property type="evidence" value="ECO:0007669"/>
    <property type="project" value="UniProtKB-SubCell"/>
</dbReference>
<organism evidence="9 10">
    <name type="scientific">Rhizobium grahamii</name>
    <dbReference type="NCBI Taxonomy" id="1120045"/>
    <lineage>
        <taxon>Bacteria</taxon>
        <taxon>Pseudomonadati</taxon>
        <taxon>Pseudomonadota</taxon>
        <taxon>Alphaproteobacteria</taxon>
        <taxon>Hyphomicrobiales</taxon>
        <taxon>Rhizobiaceae</taxon>
        <taxon>Rhizobium/Agrobacterium group</taxon>
        <taxon>Rhizobium</taxon>
    </lineage>
</organism>
<dbReference type="Pfam" id="PF00005">
    <property type="entry name" value="ABC_tran"/>
    <property type="match status" value="1"/>
</dbReference>
<evidence type="ECO:0000313" key="10">
    <source>
        <dbReference type="Proteomes" id="UP000326881"/>
    </source>
</evidence>
<dbReference type="InterPro" id="IPR027417">
    <property type="entry name" value="P-loop_NTPase"/>
</dbReference>
<protein>
    <submittedName>
        <fullName evidence="9">ABC transporter ATP-binding protein</fullName>
    </submittedName>
</protein>
<evidence type="ECO:0000256" key="1">
    <source>
        <dbReference type="ARBA" id="ARBA00004417"/>
    </source>
</evidence>
<keyword evidence="9" id="KW-0614">Plasmid</keyword>
<accession>A0A5Q0CAB3</accession>
<dbReference type="InterPro" id="IPR003439">
    <property type="entry name" value="ABC_transporter-like_ATP-bd"/>
</dbReference>
<dbReference type="CDD" id="cd03257">
    <property type="entry name" value="ABC_NikE_OppD_transporters"/>
    <property type="match status" value="1"/>
</dbReference>
<name>A0A5Q0CAB3_9HYPH</name>
<dbReference type="Gene3D" id="3.40.50.300">
    <property type="entry name" value="P-loop containing nucleotide triphosphate hydrolases"/>
    <property type="match status" value="1"/>
</dbReference>
<evidence type="ECO:0000256" key="4">
    <source>
        <dbReference type="ARBA" id="ARBA00022475"/>
    </source>
</evidence>
<dbReference type="GO" id="GO:0005524">
    <property type="term" value="F:ATP binding"/>
    <property type="evidence" value="ECO:0007669"/>
    <property type="project" value="UniProtKB-KW"/>
</dbReference>
<keyword evidence="4" id="KW-1003">Cell membrane</keyword>
<evidence type="ECO:0000256" key="3">
    <source>
        <dbReference type="ARBA" id="ARBA00022448"/>
    </source>
</evidence>
<dbReference type="KEGG" id="rgr:FZ934_20955"/>
<dbReference type="RefSeq" id="WP_153272812.1">
    <property type="nucleotide sequence ID" value="NZ_CP043499.1"/>
</dbReference>
<dbReference type="GO" id="GO:0016887">
    <property type="term" value="F:ATP hydrolysis activity"/>
    <property type="evidence" value="ECO:0007669"/>
    <property type="project" value="InterPro"/>
</dbReference>
<dbReference type="OrthoDB" id="9802772at2"/>
<sequence length="273" mass="29551">MAEPLLTINDLRISFPSPNGRIGVVNGVSLEVGREVVALVGESGSGKSMTGRAAMGLLPSTASIEAKQFTFEGRDLTRLSGTQWNALRGQGISLILQDPKYSLNPAHRVGRQVEETLLLHTRLSAKERRQRALEMLSKVGLADPERVYQSYPAALSGGMGQRVMIAAMLINNPRLLIADEPTSALDRGLQDQILALLRSLTADLGMGLLLISHDLQQVHRYADRVLVMRQGALVEELASADLANASSPYTRALWAARPSAATYGTRLPVFEGE</sequence>
<comment type="similarity">
    <text evidence="2">Belongs to the ABC transporter superfamily.</text>
</comment>
<evidence type="ECO:0000256" key="2">
    <source>
        <dbReference type="ARBA" id="ARBA00005417"/>
    </source>
</evidence>
<dbReference type="PROSITE" id="PS50893">
    <property type="entry name" value="ABC_TRANSPORTER_2"/>
    <property type="match status" value="1"/>
</dbReference>
<feature type="domain" description="ABC transporter" evidence="8">
    <location>
        <begin position="6"/>
        <end position="255"/>
    </location>
</feature>
<keyword evidence="10" id="KW-1185">Reference proteome</keyword>